<keyword evidence="1" id="KW-1133">Transmembrane helix</keyword>
<keyword evidence="1" id="KW-0812">Transmembrane</keyword>
<feature type="transmembrane region" description="Helical" evidence="1">
    <location>
        <begin position="47"/>
        <end position="69"/>
    </location>
</feature>
<sequence>MESGNRREEKVDIRLGAENAYRLSWTAYAKPIIVLLIVYAIAYRIYLWRPAAGVAVAIAWTAIFALTVCSNRAVRLYTNDQGVWVSSGIFPWTKGVSGVRWRDIDEAVFFTGFLAWAFNSYRIRVGHRFTKSSEIVLPSVANGRKAVEYINQQLGEHIRSAALARDAS</sequence>
<evidence type="ECO:0000313" key="2">
    <source>
        <dbReference type="EMBL" id="GAA4328985.1"/>
    </source>
</evidence>
<reference evidence="3" key="1">
    <citation type="journal article" date="2019" name="Int. J. Syst. Evol. Microbiol.">
        <title>The Global Catalogue of Microorganisms (GCM) 10K type strain sequencing project: providing services to taxonomists for standard genome sequencing and annotation.</title>
        <authorList>
            <consortium name="The Broad Institute Genomics Platform"/>
            <consortium name="The Broad Institute Genome Sequencing Center for Infectious Disease"/>
            <person name="Wu L."/>
            <person name="Ma J."/>
        </authorList>
    </citation>
    <scope>NUCLEOTIDE SEQUENCE [LARGE SCALE GENOMIC DNA]</scope>
    <source>
        <strain evidence="3">JCM 17666</strain>
    </source>
</reference>
<gene>
    <name evidence="2" type="ORF">GCM10023144_15330</name>
</gene>
<keyword evidence="3" id="KW-1185">Reference proteome</keyword>
<evidence type="ECO:0000256" key="1">
    <source>
        <dbReference type="SAM" id="Phobius"/>
    </source>
</evidence>
<feature type="transmembrane region" description="Helical" evidence="1">
    <location>
        <begin position="20"/>
        <end position="41"/>
    </location>
</feature>
<protein>
    <recommendedName>
        <fullName evidence="4">PH domain-containing protein</fullName>
    </recommendedName>
</protein>
<keyword evidence="1" id="KW-0472">Membrane</keyword>
<name>A0ABP8GRS9_9BURK</name>
<proteinExistence type="predicted"/>
<organism evidence="2 3">
    <name type="scientific">Pigmentiphaga soli</name>
    <dbReference type="NCBI Taxonomy" id="1007095"/>
    <lineage>
        <taxon>Bacteria</taxon>
        <taxon>Pseudomonadati</taxon>
        <taxon>Pseudomonadota</taxon>
        <taxon>Betaproteobacteria</taxon>
        <taxon>Burkholderiales</taxon>
        <taxon>Alcaligenaceae</taxon>
        <taxon>Pigmentiphaga</taxon>
    </lineage>
</organism>
<comment type="caution">
    <text evidence="2">The sequence shown here is derived from an EMBL/GenBank/DDBJ whole genome shotgun (WGS) entry which is preliminary data.</text>
</comment>
<dbReference type="RefSeq" id="WP_345247982.1">
    <property type="nucleotide sequence ID" value="NZ_BAABFO010000006.1"/>
</dbReference>
<dbReference type="EMBL" id="BAABFO010000006">
    <property type="protein sequence ID" value="GAA4328985.1"/>
    <property type="molecule type" value="Genomic_DNA"/>
</dbReference>
<dbReference type="Proteomes" id="UP001501671">
    <property type="component" value="Unassembled WGS sequence"/>
</dbReference>
<evidence type="ECO:0008006" key="4">
    <source>
        <dbReference type="Google" id="ProtNLM"/>
    </source>
</evidence>
<accession>A0ABP8GRS9</accession>
<evidence type="ECO:0000313" key="3">
    <source>
        <dbReference type="Proteomes" id="UP001501671"/>
    </source>
</evidence>